<dbReference type="SUPFAM" id="SSF51905">
    <property type="entry name" value="FAD/NAD(P)-binding domain"/>
    <property type="match status" value="1"/>
</dbReference>
<comment type="caution">
    <text evidence="1">The sequence shown here is derived from an EMBL/GenBank/DDBJ whole genome shotgun (WGS) entry which is preliminary data.</text>
</comment>
<name>A0A317NJJ8_9NOCA</name>
<evidence type="ECO:0000313" key="1">
    <source>
        <dbReference type="EMBL" id="PWV75003.1"/>
    </source>
</evidence>
<protein>
    <submittedName>
        <fullName evidence="1">Uncharacterized protein</fullName>
    </submittedName>
</protein>
<gene>
    <name evidence="1" type="ORF">DFR69_10569</name>
</gene>
<proteinExistence type="predicted"/>
<dbReference type="InterPro" id="IPR036188">
    <property type="entry name" value="FAD/NAD-bd_sf"/>
</dbReference>
<accession>A0A317NJJ8</accession>
<evidence type="ECO:0000313" key="2">
    <source>
        <dbReference type="Proteomes" id="UP000246410"/>
    </source>
</evidence>
<dbReference type="EMBL" id="QGTL01000005">
    <property type="protein sequence ID" value="PWV75003.1"/>
    <property type="molecule type" value="Genomic_DNA"/>
</dbReference>
<dbReference type="Proteomes" id="UP000246410">
    <property type="component" value="Unassembled WGS sequence"/>
</dbReference>
<dbReference type="AlphaFoldDB" id="A0A317NJJ8"/>
<sequence>MALLDKAHFPSDVPSTSAFQSNWVEVLARIGVLDDVMAAGAAVLRRAVITATSGAFTGEIDPEVYGTVWGMHRTSIDRILVAAARAAGAEVRTGCGIRAMTPGPRPSVGEAQGHHASEARRFRRSVCGAGQFETVDDTGIDQVGERRRGGHHLLLREDSHPAVARAGVDPHRVPRA</sequence>
<reference evidence="1 2" key="1">
    <citation type="submission" date="2018-05" db="EMBL/GenBank/DDBJ databases">
        <title>Genomic Encyclopedia of Type Strains, Phase IV (KMG-IV): sequencing the most valuable type-strain genomes for metagenomic binning, comparative biology and taxonomic classification.</title>
        <authorList>
            <person name="Goeker M."/>
        </authorList>
    </citation>
    <scope>NUCLEOTIDE SEQUENCE [LARGE SCALE GENOMIC DNA]</scope>
    <source>
        <strain evidence="1 2">DSM 44717</strain>
    </source>
</reference>
<dbReference type="Gene3D" id="3.50.50.60">
    <property type="entry name" value="FAD/NAD(P)-binding domain"/>
    <property type="match status" value="1"/>
</dbReference>
<keyword evidence="2" id="KW-1185">Reference proteome</keyword>
<organism evidence="1 2">
    <name type="scientific">Nocardia neocaledoniensis</name>
    <dbReference type="NCBI Taxonomy" id="236511"/>
    <lineage>
        <taxon>Bacteria</taxon>
        <taxon>Bacillati</taxon>
        <taxon>Actinomycetota</taxon>
        <taxon>Actinomycetes</taxon>
        <taxon>Mycobacteriales</taxon>
        <taxon>Nocardiaceae</taxon>
        <taxon>Nocardia</taxon>
    </lineage>
</organism>